<feature type="active site" description="Proton acceptor" evidence="4">
    <location>
        <position position="294"/>
    </location>
</feature>
<dbReference type="PROSITE" id="PS51683">
    <property type="entry name" value="SAM_OMT_II"/>
    <property type="match status" value="1"/>
</dbReference>
<dbReference type="EMBL" id="JAPVEA010000008">
    <property type="protein sequence ID" value="KAJ5437940.1"/>
    <property type="molecule type" value="Genomic_DNA"/>
</dbReference>
<dbReference type="RefSeq" id="XP_056761169.1">
    <property type="nucleotide sequence ID" value="XM_056912320.1"/>
</dbReference>
<dbReference type="PANTHER" id="PTHR43712">
    <property type="entry name" value="PUTATIVE (AFU_ORTHOLOGUE AFUA_4G14580)-RELATED"/>
    <property type="match status" value="1"/>
</dbReference>
<dbReference type="SUPFAM" id="SSF53335">
    <property type="entry name" value="S-adenosyl-L-methionine-dependent methyltransferases"/>
    <property type="match status" value="1"/>
</dbReference>
<evidence type="ECO:0000256" key="2">
    <source>
        <dbReference type="ARBA" id="ARBA00022679"/>
    </source>
</evidence>
<evidence type="ECO:0000256" key="3">
    <source>
        <dbReference type="ARBA" id="ARBA00022691"/>
    </source>
</evidence>
<feature type="domain" description="O-methyltransferase dimerisation" evidence="6">
    <location>
        <begin position="55"/>
        <end position="113"/>
    </location>
</feature>
<dbReference type="Gene3D" id="3.40.50.150">
    <property type="entry name" value="Vaccinia Virus protein VP39"/>
    <property type="match status" value="1"/>
</dbReference>
<dbReference type="GO" id="GO:0044550">
    <property type="term" value="P:secondary metabolite biosynthetic process"/>
    <property type="evidence" value="ECO:0007669"/>
    <property type="project" value="UniProtKB-ARBA"/>
</dbReference>
<dbReference type="InterPro" id="IPR036388">
    <property type="entry name" value="WH-like_DNA-bd_sf"/>
</dbReference>
<keyword evidence="2" id="KW-0808">Transferase</keyword>
<evidence type="ECO:0000313" key="7">
    <source>
        <dbReference type="EMBL" id="KAJ5437940.1"/>
    </source>
</evidence>
<dbReference type="GO" id="GO:0008171">
    <property type="term" value="F:O-methyltransferase activity"/>
    <property type="evidence" value="ECO:0007669"/>
    <property type="project" value="InterPro"/>
</dbReference>
<dbReference type="Pfam" id="PF08100">
    <property type="entry name" value="Dimerisation"/>
    <property type="match status" value="1"/>
</dbReference>
<dbReference type="InterPro" id="IPR001077">
    <property type="entry name" value="COMT_C"/>
</dbReference>
<organism evidence="7 8">
    <name type="scientific">Penicillium daleae</name>
    <dbReference type="NCBI Taxonomy" id="63821"/>
    <lineage>
        <taxon>Eukaryota</taxon>
        <taxon>Fungi</taxon>
        <taxon>Dikarya</taxon>
        <taxon>Ascomycota</taxon>
        <taxon>Pezizomycotina</taxon>
        <taxon>Eurotiomycetes</taxon>
        <taxon>Eurotiomycetidae</taxon>
        <taxon>Eurotiales</taxon>
        <taxon>Aspergillaceae</taxon>
        <taxon>Penicillium</taxon>
    </lineage>
</organism>
<reference evidence="7" key="2">
    <citation type="journal article" date="2023" name="IMA Fungus">
        <title>Comparative genomic study of the Penicillium genus elucidates a diverse pangenome and 15 lateral gene transfer events.</title>
        <authorList>
            <person name="Petersen C."/>
            <person name="Sorensen T."/>
            <person name="Nielsen M.R."/>
            <person name="Sondergaard T.E."/>
            <person name="Sorensen J.L."/>
            <person name="Fitzpatrick D.A."/>
            <person name="Frisvad J.C."/>
            <person name="Nielsen K.L."/>
        </authorList>
    </citation>
    <scope>NUCLEOTIDE SEQUENCE</scope>
    <source>
        <strain evidence="7">IBT 16125</strain>
    </source>
</reference>
<dbReference type="AlphaFoldDB" id="A0AAD6BX03"/>
<gene>
    <name evidence="7" type="ORF">N7458_008938</name>
</gene>
<feature type="domain" description="O-methyltransferase C-terminal" evidence="5">
    <location>
        <begin position="225"/>
        <end position="364"/>
    </location>
</feature>
<evidence type="ECO:0000259" key="5">
    <source>
        <dbReference type="Pfam" id="PF00891"/>
    </source>
</evidence>
<dbReference type="InterPro" id="IPR012967">
    <property type="entry name" value="COMT_dimerisation"/>
</dbReference>
<sequence length="386" mass="42972">MDPIIAQIRALARTSDEVGRLELQQALRKVQMEIQTSKDFLYNIANSQLLMGTICLGADMKLFRTIASHDGSVNVSQLAKTTQASPLMLERLLRYLGSNGVIKEVGCNEYQANTTTHVLANEKGEAMVYHGFDFHGPIVRAVPEFFKENKYQDIDSATNTPFQKAHNTTLSAFDWLVQQPKHFEALQKVMTSIEGSEWTVGFDLLDSEAAKIPSTSPQPYEKPFFVDVGGGHGHQCIQLGKKYPALLGRLVLQDLPAVINKLPPIEGVKAESHDFFQKQPVTGAKFYYLRRIMHDWPDKECTKILQSIVDAMDANSRILIDEVVLPDTGARWQATMADISMMIALGGKERTVQQWHALADSAGLQVEHIHAYTASTYTSIVVLGPK</sequence>
<keyword evidence="3" id="KW-0949">S-adenosyl-L-methionine</keyword>
<reference evidence="7" key="1">
    <citation type="submission" date="2022-12" db="EMBL/GenBank/DDBJ databases">
        <authorList>
            <person name="Petersen C."/>
        </authorList>
    </citation>
    <scope>NUCLEOTIDE SEQUENCE</scope>
    <source>
        <strain evidence="7">IBT 16125</strain>
    </source>
</reference>
<dbReference type="Pfam" id="PF00891">
    <property type="entry name" value="Methyltransf_2"/>
    <property type="match status" value="1"/>
</dbReference>
<name>A0AAD6BX03_9EURO</name>
<evidence type="ECO:0000259" key="6">
    <source>
        <dbReference type="Pfam" id="PF08100"/>
    </source>
</evidence>
<evidence type="ECO:0000313" key="8">
    <source>
        <dbReference type="Proteomes" id="UP001213681"/>
    </source>
</evidence>
<evidence type="ECO:0000256" key="1">
    <source>
        <dbReference type="ARBA" id="ARBA00022603"/>
    </source>
</evidence>
<dbReference type="GeneID" id="81602563"/>
<protein>
    <submittedName>
        <fullName evidence="7">S-adenosyl-L-methionine-dependent methyltransferase</fullName>
    </submittedName>
</protein>
<proteinExistence type="predicted"/>
<dbReference type="Gene3D" id="1.10.10.10">
    <property type="entry name" value="Winged helix-like DNA-binding domain superfamily/Winged helix DNA-binding domain"/>
    <property type="match status" value="1"/>
</dbReference>
<dbReference type="InterPro" id="IPR016461">
    <property type="entry name" value="COMT-like"/>
</dbReference>
<dbReference type="InterPro" id="IPR029063">
    <property type="entry name" value="SAM-dependent_MTases_sf"/>
</dbReference>
<accession>A0AAD6BX03</accession>
<dbReference type="GO" id="GO:0046983">
    <property type="term" value="F:protein dimerization activity"/>
    <property type="evidence" value="ECO:0007669"/>
    <property type="project" value="InterPro"/>
</dbReference>
<dbReference type="InterPro" id="IPR036390">
    <property type="entry name" value="WH_DNA-bd_sf"/>
</dbReference>
<keyword evidence="1 7" id="KW-0489">Methyltransferase</keyword>
<dbReference type="PIRSF" id="PIRSF005739">
    <property type="entry name" value="O-mtase"/>
    <property type="match status" value="1"/>
</dbReference>
<keyword evidence="8" id="KW-1185">Reference proteome</keyword>
<comment type="caution">
    <text evidence="7">The sequence shown here is derived from an EMBL/GenBank/DDBJ whole genome shotgun (WGS) entry which is preliminary data.</text>
</comment>
<evidence type="ECO:0000256" key="4">
    <source>
        <dbReference type="PIRSR" id="PIRSR005739-1"/>
    </source>
</evidence>
<dbReference type="SUPFAM" id="SSF46785">
    <property type="entry name" value="Winged helix' DNA-binding domain"/>
    <property type="match status" value="1"/>
</dbReference>
<dbReference type="Proteomes" id="UP001213681">
    <property type="component" value="Unassembled WGS sequence"/>
</dbReference>
<dbReference type="PANTHER" id="PTHR43712:SF2">
    <property type="entry name" value="O-METHYLTRANSFERASE CICE"/>
    <property type="match status" value="1"/>
</dbReference>
<dbReference type="GO" id="GO:0032259">
    <property type="term" value="P:methylation"/>
    <property type="evidence" value="ECO:0007669"/>
    <property type="project" value="UniProtKB-KW"/>
</dbReference>